<dbReference type="InterPro" id="IPR001254">
    <property type="entry name" value="Trypsin_dom"/>
</dbReference>
<feature type="region of interest" description="Disordered" evidence="2">
    <location>
        <begin position="320"/>
        <end position="342"/>
    </location>
</feature>
<keyword evidence="3" id="KW-0732">Signal</keyword>
<evidence type="ECO:0000259" key="4">
    <source>
        <dbReference type="PROSITE" id="PS50240"/>
    </source>
</evidence>
<dbReference type="Proteomes" id="UP000887540">
    <property type="component" value="Unplaced"/>
</dbReference>
<dbReference type="SMART" id="SM00020">
    <property type="entry name" value="Tryp_SPc"/>
    <property type="match status" value="1"/>
</dbReference>
<dbReference type="Gene3D" id="2.40.10.10">
    <property type="entry name" value="Trypsin-like serine proteases"/>
    <property type="match status" value="1"/>
</dbReference>
<proteinExistence type="predicted"/>
<evidence type="ECO:0000256" key="3">
    <source>
        <dbReference type="SAM" id="SignalP"/>
    </source>
</evidence>
<organism evidence="5 6">
    <name type="scientific">Acrobeloides nanus</name>
    <dbReference type="NCBI Taxonomy" id="290746"/>
    <lineage>
        <taxon>Eukaryota</taxon>
        <taxon>Metazoa</taxon>
        <taxon>Ecdysozoa</taxon>
        <taxon>Nematoda</taxon>
        <taxon>Chromadorea</taxon>
        <taxon>Rhabditida</taxon>
        <taxon>Tylenchina</taxon>
        <taxon>Cephalobomorpha</taxon>
        <taxon>Cephaloboidea</taxon>
        <taxon>Cephalobidae</taxon>
        <taxon>Acrobeloides</taxon>
    </lineage>
</organism>
<dbReference type="PANTHER" id="PTHR24253">
    <property type="entry name" value="TRANSMEMBRANE PROTEASE SERINE"/>
    <property type="match status" value="1"/>
</dbReference>
<dbReference type="GO" id="GO:0006508">
    <property type="term" value="P:proteolysis"/>
    <property type="evidence" value="ECO:0007669"/>
    <property type="project" value="InterPro"/>
</dbReference>
<accession>A0A914E1V6</accession>
<protein>
    <submittedName>
        <fullName evidence="6">Peptidase S1 domain-containing protein</fullName>
    </submittedName>
</protein>
<dbReference type="GO" id="GO:0004252">
    <property type="term" value="F:serine-type endopeptidase activity"/>
    <property type="evidence" value="ECO:0007669"/>
    <property type="project" value="InterPro"/>
</dbReference>
<dbReference type="SUPFAM" id="SSF50494">
    <property type="entry name" value="Trypsin-like serine proteases"/>
    <property type="match status" value="1"/>
</dbReference>
<feature type="region of interest" description="Disordered" evidence="2">
    <location>
        <begin position="440"/>
        <end position="460"/>
    </location>
</feature>
<reference evidence="6" key="1">
    <citation type="submission" date="2022-11" db="UniProtKB">
        <authorList>
            <consortium name="WormBaseParasite"/>
        </authorList>
    </citation>
    <scope>IDENTIFICATION</scope>
</reference>
<evidence type="ECO:0000313" key="5">
    <source>
        <dbReference type="Proteomes" id="UP000887540"/>
    </source>
</evidence>
<evidence type="ECO:0000313" key="6">
    <source>
        <dbReference type="WBParaSite" id="ACRNAN_scaffold5322.g18798.t1"/>
    </source>
</evidence>
<keyword evidence="1" id="KW-1015">Disulfide bond</keyword>
<sequence>MINSKFINIFIIFLPLVSSQCGTRSEYGNHKIRNSIVGGCLASPGEFPWQGVLQSIYSNGTVNIYPIVLISQNYAIIYGNDFNDNNPKLLASFGSADRENMTQNFDVTPSLVTFTSNTTMNLLKLNSSITFGPYIQPICMPRNDTYFINKTAIVSGWGNLDQATSCNFNDTNSKKVSQQGDSSRYLIAVSVPTFFDYNGCMQNLEDEGLPTPTTKYGYYYDICAGSNQAGGTIKDKGSPLQMEDSYGRWFLVGLQEEAFVKNKSEVFDQRVYFRISRECSYFVTLSNGDFDCYDPNVVTSTMPQKSSTMMVTKISTLSSSIGTTPSTAISSTTSPSTSSSTTTSPFTIISSIIRSPTRVFSTTKPSTTISSTSNSVIIISSTINSSTTVSSIIKPSTTISFTTSQSTIFSTANPSTTITSSINSSNVSPTHNQSTIISTTNPSTAISSSSHNSSTISPTKIFPTFKPPTTISSITKSSTKERSSSKSHKLTTNWWILLILSFLS</sequence>
<dbReference type="InterPro" id="IPR009003">
    <property type="entry name" value="Peptidase_S1_PA"/>
</dbReference>
<evidence type="ECO:0000256" key="2">
    <source>
        <dbReference type="SAM" id="MobiDB-lite"/>
    </source>
</evidence>
<dbReference type="WBParaSite" id="ACRNAN_scaffold5322.g18798.t1">
    <property type="protein sequence ID" value="ACRNAN_scaffold5322.g18798.t1"/>
    <property type="gene ID" value="ACRNAN_scaffold5322.g18798"/>
</dbReference>
<dbReference type="InterPro" id="IPR043504">
    <property type="entry name" value="Peptidase_S1_PA_chymotrypsin"/>
</dbReference>
<name>A0A914E1V6_9BILA</name>
<keyword evidence="5" id="KW-1185">Reference proteome</keyword>
<dbReference type="PANTHER" id="PTHR24253:SF153">
    <property type="entry name" value="SERINE PROTEASE HEPSIN"/>
    <property type="match status" value="1"/>
</dbReference>
<evidence type="ECO:0000256" key="1">
    <source>
        <dbReference type="ARBA" id="ARBA00023157"/>
    </source>
</evidence>
<feature type="signal peptide" evidence="3">
    <location>
        <begin position="1"/>
        <end position="19"/>
    </location>
</feature>
<feature type="domain" description="Peptidase S1" evidence="4">
    <location>
        <begin position="36"/>
        <end position="283"/>
    </location>
</feature>
<feature type="chain" id="PRO_5037654885" evidence="3">
    <location>
        <begin position="20"/>
        <end position="504"/>
    </location>
</feature>
<dbReference type="AlphaFoldDB" id="A0A914E1V6"/>
<dbReference type="Pfam" id="PF00089">
    <property type="entry name" value="Trypsin"/>
    <property type="match status" value="1"/>
</dbReference>
<dbReference type="PROSITE" id="PS50240">
    <property type="entry name" value="TRYPSIN_DOM"/>
    <property type="match status" value="1"/>
</dbReference>